<protein>
    <submittedName>
        <fullName evidence="2">(northern house mosquito) hypothetical protein</fullName>
    </submittedName>
</protein>
<feature type="region of interest" description="Disordered" evidence="1">
    <location>
        <begin position="71"/>
        <end position="114"/>
    </location>
</feature>
<dbReference type="EMBL" id="HBUE01286522">
    <property type="protein sequence ID" value="CAG6571796.1"/>
    <property type="molecule type" value="Transcribed_RNA"/>
</dbReference>
<evidence type="ECO:0000256" key="1">
    <source>
        <dbReference type="SAM" id="MobiDB-lite"/>
    </source>
</evidence>
<name>A0A8D8JJD5_CULPI</name>
<dbReference type="EMBL" id="HBUE01180915">
    <property type="protein sequence ID" value="CAG6520229.1"/>
    <property type="molecule type" value="Transcribed_RNA"/>
</dbReference>
<organism evidence="2">
    <name type="scientific">Culex pipiens</name>
    <name type="common">House mosquito</name>
    <dbReference type="NCBI Taxonomy" id="7175"/>
    <lineage>
        <taxon>Eukaryota</taxon>
        <taxon>Metazoa</taxon>
        <taxon>Ecdysozoa</taxon>
        <taxon>Arthropoda</taxon>
        <taxon>Hexapoda</taxon>
        <taxon>Insecta</taxon>
        <taxon>Pterygota</taxon>
        <taxon>Neoptera</taxon>
        <taxon>Endopterygota</taxon>
        <taxon>Diptera</taxon>
        <taxon>Nematocera</taxon>
        <taxon>Culicoidea</taxon>
        <taxon>Culicidae</taxon>
        <taxon>Culicinae</taxon>
        <taxon>Culicini</taxon>
        <taxon>Culex</taxon>
        <taxon>Culex</taxon>
    </lineage>
</organism>
<dbReference type="AlphaFoldDB" id="A0A8D8JJD5"/>
<sequence>MISTGTRGRQQQWRFPRGAALPPRILLQRLLCFHTLCSRTTIVHTRTFVPFAGHFCPMRAYCSRRAFSRGVTPVQRSLVPGCPSTSGSKDQKMYSSYRGPAGEDAGGRRRSNRR</sequence>
<evidence type="ECO:0000313" key="2">
    <source>
        <dbReference type="EMBL" id="CAG6571796.1"/>
    </source>
</evidence>
<proteinExistence type="predicted"/>
<reference evidence="2" key="1">
    <citation type="submission" date="2021-05" db="EMBL/GenBank/DDBJ databases">
        <authorList>
            <person name="Alioto T."/>
            <person name="Alioto T."/>
            <person name="Gomez Garrido J."/>
        </authorList>
    </citation>
    <scope>NUCLEOTIDE SEQUENCE</scope>
</reference>
<accession>A0A8D8JJD5</accession>